<gene>
    <name evidence="1" type="ORF">NIIDMKKI_40350</name>
</gene>
<keyword evidence="2" id="KW-1185">Reference proteome</keyword>
<dbReference type="EMBL" id="AP023343">
    <property type="protein sequence ID" value="BCI88829.1"/>
    <property type="molecule type" value="Genomic_DNA"/>
</dbReference>
<evidence type="ECO:0000313" key="2">
    <source>
        <dbReference type="Proteomes" id="UP000516380"/>
    </source>
</evidence>
<evidence type="ECO:0000313" key="1">
    <source>
        <dbReference type="EMBL" id="BCI88829.1"/>
    </source>
</evidence>
<organism evidence="1 2">
    <name type="scientific">Mycobacterium kansasii</name>
    <dbReference type="NCBI Taxonomy" id="1768"/>
    <lineage>
        <taxon>Bacteria</taxon>
        <taxon>Bacillati</taxon>
        <taxon>Actinomycetota</taxon>
        <taxon>Actinomycetes</taxon>
        <taxon>Mycobacteriales</taxon>
        <taxon>Mycobacteriaceae</taxon>
        <taxon>Mycobacterium</taxon>
    </lineage>
</organism>
<name>A0A7G1IGP1_MYCKA</name>
<accession>A0A7G1IGP1</accession>
<dbReference type="Proteomes" id="UP000516380">
    <property type="component" value="Chromosome"/>
</dbReference>
<proteinExistence type="predicted"/>
<dbReference type="AlphaFoldDB" id="A0A7G1IGP1"/>
<sequence length="129" mass="13299">MIRVLGDGVDSLTQLVKGGQVGGESGLGADLLGFGSLGNGPIVDTAGQPMQCGPHGRAEDVGHLDVGQCGQLPHGLDAESMQFLLGNRADSPQPPHRQAVEQPLFFLPADHSNAVRLGQTGRDLGDLLA</sequence>
<reference evidence="1 2" key="1">
    <citation type="submission" date="2020-07" db="EMBL/GenBank/DDBJ databases">
        <title>Mycobacterium kansasii (former subtype) with zoonotic potential isolated from diseased indoor pet cat, Japan.</title>
        <authorList>
            <person name="Fukano H."/>
            <person name="Terazono T."/>
            <person name="Hoshino Y."/>
        </authorList>
    </citation>
    <scope>NUCLEOTIDE SEQUENCE [LARGE SCALE GENOMIC DNA]</scope>
    <source>
        <strain evidence="1 2">Kuro-I</strain>
    </source>
</reference>
<protein>
    <submittedName>
        <fullName evidence="1">Uncharacterized protein</fullName>
    </submittedName>
</protein>